<protein>
    <submittedName>
        <fullName evidence="3">Protein TOPLESS-like isoform X1</fullName>
    </submittedName>
</protein>
<sequence>MSMRKTMMKELRQIIEANPVFRGKLKYPSIKSLRLHNLINQSLNWWHKDPRPNPIIKTLFVDHVCEPQENFPLPLPVENNLEDCLSLSLSTGNCLQMRSLREQYLLMLQRAQIDAHLGSVNDLAFFSPHDQLLVITCAADDKTVKWMAGSKYGYMACTAIAIFYFLIDISG</sequence>
<keyword evidence="4" id="KW-1185">Reference proteome</keyword>
<reference evidence="3 4" key="1">
    <citation type="submission" date="2018-02" db="EMBL/GenBank/DDBJ databases">
        <title>Draft genome of wild Prunus yedoensis var. nudiflora.</title>
        <authorList>
            <person name="Baek S."/>
            <person name="Kim J.-H."/>
            <person name="Choi K."/>
            <person name="Kim G.-B."/>
            <person name="Cho A."/>
            <person name="Jang H."/>
            <person name="Shin C.-H."/>
            <person name="Yu H.-J."/>
            <person name="Mun J.-H."/>
        </authorList>
    </citation>
    <scope>NUCLEOTIDE SEQUENCE [LARGE SCALE GENOMIC DNA]</scope>
    <source>
        <strain evidence="4">cv. Jeju island</strain>
        <tissue evidence="3">Leaf</tissue>
    </source>
</reference>
<evidence type="ECO:0000313" key="3">
    <source>
        <dbReference type="EMBL" id="PQQ20086.1"/>
    </source>
</evidence>
<dbReference type="STRING" id="2094558.A0A315B178"/>
<keyword evidence="1" id="KW-1133">Transmembrane helix</keyword>
<dbReference type="PANTHER" id="PTHR44083">
    <property type="entry name" value="TOPLESS-RELATED PROTEIN 1-RELATED"/>
    <property type="match status" value="1"/>
</dbReference>
<feature type="transmembrane region" description="Helical" evidence="1">
    <location>
        <begin position="152"/>
        <end position="170"/>
    </location>
</feature>
<dbReference type="PANTHER" id="PTHR44083:SF30">
    <property type="entry name" value="TOPLESS-LIKE PROTEIN"/>
    <property type="match status" value="1"/>
</dbReference>
<proteinExistence type="predicted"/>
<dbReference type="OrthoDB" id="1602884at2759"/>
<evidence type="ECO:0000259" key="2">
    <source>
        <dbReference type="Pfam" id="PF21359"/>
    </source>
</evidence>
<dbReference type="Pfam" id="PF21359">
    <property type="entry name" value="zf_topless"/>
    <property type="match status" value="1"/>
</dbReference>
<accession>A0A315B178</accession>
<dbReference type="GO" id="GO:0006355">
    <property type="term" value="P:regulation of DNA-templated transcription"/>
    <property type="evidence" value="ECO:0007669"/>
    <property type="project" value="InterPro"/>
</dbReference>
<dbReference type="EMBL" id="PJQY01000045">
    <property type="protein sequence ID" value="PQQ20086.1"/>
    <property type="molecule type" value="Genomic_DNA"/>
</dbReference>
<keyword evidence="1" id="KW-0812">Transmembrane</keyword>
<name>A0A315B178_PRUYE</name>
<evidence type="ECO:0000256" key="1">
    <source>
        <dbReference type="SAM" id="Phobius"/>
    </source>
</evidence>
<organism evidence="3 4">
    <name type="scientific">Prunus yedoensis var. nudiflora</name>
    <dbReference type="NCBI Taxonomy" id="2094558"/>
    <lineage>
        <taxon>Eukaryota</taxon>
        <taxon>Viridiplantae</taxon>
        <taxon>Streptophyta</taxon>
        <taxon>Embryophyta</taxon>
        <taxon>Tracheophyta</taxon>
        <taxon>Spermatophyta</taxon>
        <taxon>Magnoliopsida</taxon>
        <taxon>eudicotyledons</taxon>
        <taxon>Gunneridae</taxon>
        <taxon>Pentapetalae</taxon>
        <taxon>rosids</taxon>
        <taxon>fabids</taxon>
        <taxon>Rosales</taxon>
        <taxon>Rosaceae</taxon>
        <taxon>Amygdaloideae</taxon>
        <taxon>Amygdaleae</taxon>
        <taxon>Prunus</taxon>
    </lineage>
</organism>
<keyword evidence="1" id="KW-0472">Membrane</keyword>
<dbReference type="AlphaFoldDB" id="A0A315B178"/>
<feature type="domain" description="TOPLESS zinc finger" evidence="2">
    <location>
        <begin position="28"/>
        <end position="65"/>
    </location>
</feature>
<evidence type="ECO:0000313" key="4">
    <source>
        <dbReference type="Proteomes" id="UP000250321"/>
    </source>
</evidence>
<dbReference type="Proteomes" id="UP000250321">
    <property type="component" value="Unassembled WGS sequence"/>
</dbReference>
<comment type="caution">
    <text evidence="3">The sequence shown here is derived from an EMBL/GenBank/DDBJ whole genome shotgun (WGS) entry which is preliminary data.</text>
</comment>
<gene>
    <name evidence="3" type="ORF">Pyn_02061</name>
</gene>
<dbReference type="InterPro" id="IPR048419">
    <property type="entry name" value="Topless_Znf"/>
</dbReference>
<dbReference type="InterPro" id="IPR027728">
    <property type="entry name" value="Topless_fam"/>
</dbReference>